<feature type="transmembrane region" description="Helical" evidence="1">
    <location>
        <begin position="113"/>
        <end position="133"/>
    </location>
</feature>
<feature type="transmembrane region" description="Helical" evidence="1">
    <location>
        <begin position="6"/>
        <end position="25"/>
    </location>
</feature>
<dbReference type="AlphaFoldDB" id="A0A8T0BK30"/>
<comment type="caution">
    <text evidence="2">The sequence shown here is derived from an EMBL/GenBank/DDBJ whole genome shotgun (WGS) entry which is preliminary data.</text>
</comment>
<keyword evidence="3" id="KW-1185">Reference proteome</keyword>
<name>A0A8T0BK30_SILME</name>
<dbReference type="PANTHER" id="PTHR15573">
    <property type="entry name" value="G-PROTEIN COUPLED RECEPTOR 160-RELATED"/>
    <property type="match status" value="1"/>
</dbReference>
<keyword evidence="1" id="KW-0472">Membrane</keyword>
<dbReference type="InterPro" id="IPR042353">
    <property type="entry name" value="GPR160"/>
</dbReference>
<evidence type="ECO:0000256" key="1">
    <source>
        <dbReference type="SAM" id="Phobius"/>
    </source>
</evidence>
<dbReference type="EMBL" id="JABFDY010000006">
    <property type="protein sequence ID" value="KAF7706017.1"/>
    <property type="molecule type" value="Genomic_DNA"/>
</dbReference>
<sequence length="297" mass="33246">MEVSMATLLVSLWMKTLLNSVVLLVQKGHVGRSFWGVFCVSVALGDALLHLGFTCMYLVRDVQVFGLHLTKYHMCVMVQAACSVQGLLHWPVFILSGLDVLWSSRCPRPRPALMPVHTAVVFLLWTLSVWFVFTIPDSHPLTRDEDDHLALQHCHVMGGAQSRQVAWASLFLLVGTACYIRSGRSPNADQLRERLCHFQSTWSSFLLLLLFVLVSGTEVPPYLDMNVVWLCFIHSLHTAAALRSCSCVFCTQLHDHTGRICTCLTHTSHTHVCFLTDKSSINAETLSAQMLQTHTLA</sequence>
<feature type="transmembrane region" description="Helical" evidence="1">
    <location>
        <begin position="71"/>
        <end position="101"/>
    </location>
</feature>
<dbReference type="PANTHER" id="PTHR15573:SF0">
    <property type="entry name" value="G-PROTEIN COUPLED RECEPTOR 160-RELATED"/>
    <property type="match status" value="1"/>
</dbReference>
<keyword evidence="1" id="KW-1133">Transmembrane helix</keyword>
<evidence type="ECO:0000313" key="2">
    <source>
        <dbReference type="EMBL" id="KAF7706017.1"/>
    </source>
</evidence>
<reference evidence="2" key="1">
    <citation type="submission" date="2020-08" db="EMBL/GenBank/DDBJ databases">
        <title>Chromosome-level assembly of Southern catfish (Silurus meridionalis) provides insights into visual adaptation to the nocturnal and benthic lifestyles.</title>
        <authorList>
            <person name="Zhang Y."/>
            <person name="Wang D."/>
            <person name="Peng Z."/>
        </authorList>
    </citation>
    <scope>NUCLEOTIDE SEQUENCE</scope>
    <source>
        <strain evidence="2">SWU-2019-XX</strain>
        <tissue evidence="2">Muscle</tissue>
    </source>
</reference>
<dbReference type="GO" id="GO:0005886">
    <property type="term" value="C:plasma membrane"/>
    <property type="evidence" value="ECO:0007669"/>
    <property type="project" value="TreeGrafter"/>
</dbReference>
<dbReference type="Proteomes" id="UP000606274">
    <property type="component" value="Unassembled WGS sequence"/>
</dbReference>
<proteinExistence type="predicted"/>
<keyword evidence="1" id="KW-0812">Transmembrane</keyword>
<gene>
    <name evidence="2" type="ORF">HF521_019271</name>
</gene>
<dbReference type="GO" id="GO:0043235">
    <property type="term" value="C:receptor complex"/>
    <property type="evidence" value="ECO:0007669"/>
    <property type="project" value="TreeGrafter"/>
</dbReference>
<evidence type="ECO:0000313" key="3">
    <source>
        <dbReference type="Proteomes" id="UP000606274"/>
    </source>
</evidence>
<feature type="transmembrane region" description="Helical" evidence="1">
    <location>
        <begin position="165"/>
        <end position="183"/>
    </location>
</feature>
<accession>A0A8T0BK30</accession>
<dbReference type="OrthoDB" id="9947933at2759"/>
<organism evidence="2 3">
    <name type="scientific">Silurus meridionalis</name>
    <name type="common">Southern catfish</name>
    <name type="synonym">Silurus soldatovi meridionalis</name>
    <dbReference type="NCBI Taxonomy" id="175797"/>
    <lineage>
        <taxon>Eukaryota</taxon>
        <taxon>Metazoa</taxon>
        <taxon>Chordata</taxon>
        <taxon>Craniata</taxon>
        <taxon>Vertebrata</taxon>
        <taxon>Euteleostomi</taxon>
        <taxon>Actinopterygii</taxon>
        <taxon>Neopterygii</taxon>
        <taxon>Teleostei</taxon>
        <taxon>Ostariophysi</taxon>
        <taxon>Siluriformes</taxon>
        <taxon>Siluridae</taxon>
        <taxon>Silurus</taxon>
    </lineage>
</organism>
<feature type="transmembrane region" description="Helical" evidence="1">
    <location>
        <begin position="195"/>
        <end position="215"/>
    </location>
</feature>
<feature type="transmembrane region" description="Helical" evidence="1">
    <location>
        <begin position="37"/>
        <end position="59"/>
    </location>
</feature>
<protein>
    <submittedName>
        <fullName evidence="2">Uncharacterized protein</fullName>
    </submittedName>
</protein>